<accession>A0ABV7V6Q7</accession>
<dbReference type="RefSeq" id="WP_268249464.1">
    <property type="nucleotide sequence ID" value="NZ_BMZP01000039.1"/>
</dbReference>
<dbReference type="EMBL" id="JBHRYE010000036">
    <property type="protein sequence ID" value="MFC3673115.1"/>
    <property type="molecule type" value="Genomic_DNA"/>
</dbReference>
<comment type="caution">
    <text evidence="1">The sequence shown here is derived from an EMBL/GenBank/DDBJ whole genome shotgun (WGS) entry which is preliminary data.</text>
</comment>
<sequence>MAHAANLRNWARANHLHIAPRSPLKKTLQGLEAERETARSFIF</sequence>
<gene>
    <name evidence="1" type="ORF">ACFOOT_16975</name>
</gene>
<organism evidence="1 2">
    <name type="scientific">Novosphingobium pokkalii</name>
    <dbReference type="NCBI Taxonomy" id="1770194"/>
    <lineage>
        <taxon>Bacteria</taxon>
        <taxon>Pseudomonadati</taxon>
        <taxon>Pseudomonadota</taxon>
        <taxon>Alphaproteobacteria</taxon>
        <taxon>Sphingomonadales</taxon>
        <taxon>Sphingomonadaceae</taxon>
        <taxon>Novosphingobium</taxon>
    </lineage>
</organism>
<dbReference type="Proteomes" id="UP001595683">
    <property type="component" value="Unassembled WGS sequence"/>
</dbReference>
<name>A0ABV7V6Q7_9SPHN</name>
<evidence type="ECO:0000313" key="2">
    <source>
        <dbReference type="Proteomes" id="UP001595683"/>
    </source>
</evidence>
<protein>
    <recommendedName>
        <fullName evidence="3">Transposase</fullName>
    </recommendedName>
</protein>
<evidence type="ECO:0000313" key="1">
    <source>
        <dbReference type="EMBL" id="MFC3673115.1"/>
    </source>
</evidence>
<reference evidence="2" key="1">
    <citation type="journal article" date="2019" name="Int. J. Syst. Evol. Microbiol.">
        <title>The Global Catalogue of Microorganisms (GCM) 10K type strain sequencing project: providing services to taxonomists for standard genome sequencing and annotation.</title>
        <authorList>
            <consortium name="The Broad Institute Genomics Platform"/>
            <consortium name="The Broad Institute Genome Sequencing Center for Infectious Disease"/>
            <person name="Wu L."/>
            <person name="Ma J."/>
        </authorList>
    </citation>
    <scope>NUCLEOTIDE SEQUENCE [LARGE SCALE GENOMIC DNA]</scope>
    <source>
        <strain evidence="2">KCTC 42224</strain>
    </source>
</reference>
<proteinExistence type="predicted"/>
<keyword evidence="2" id="KW-1185">Reference proteome</keyword>
<evidence type="ECO:0008006" key="3">
    <source>
        <dbReference type="Google" id="ProtNLM"/>
    </source>
</evidence>